<evidence type="ECO:0000313" key="3">
    <source>
        <dbReference type="Proteomes" id="UP001549921"/>
    </source>
</evidence>
<organism evidence="2 3">
    <name type="scientific">Loxostege sticticalis</name>
    <name type="common">Beet webworm moth</name>
    <dbReference type="NCBI Taxonomy" id="481309"/>
    <lineage>
        <taxon>Eukaryota</taxon>
        <taxon>Metazoa</taxon>
        <taxon>Ecdysozoa</taxon>
        <taxon>Arthropoda</taxon>
        <taxon>Hexapoda</taxon>
        <taxon>Insecta</taxon>
        <taxon>Pterygota</taxon>
        <taxon>Neoptera</taxon>
        <taxon>Endopterygota</taxon>
        <taxon>Lepidoptera</taxon>
        <taxon>Glossata</taxon>
        <taxon>Ditrysia</taxon>
        <taxon>Pyraloidea</taxon>
        <taxon>Crambidae</taxon>
        <taxon>Pyraustinae</taxon>
        <taxon>Loxostege</taxon>
    </lineage>
</organism>
<dbReference type="FunFam" id="3.40.50.720:FF:000084">
    <property type="entry name" value="Short-chain dehydrogenase reductase"/>
    <property type="match status" value="1"/>
</dbReference>
<gene>
    <name evidence="2" type="ORF">ABMA28_005117</name>
</gene>
<dbReference type="EMBL" id="JBEDNZ010000017">
    <property type="protein sequence ID" value="KAL0821677.1"/>
    <property type="molecule type" value="Genomic_DNA"/>
</dbReference>
<dbReference type="PROSITE" id="PS00061">
    <property type="entry name" value="ADH_SHORT"/>
    <property type="match status" value="1"/>
</dbReference>
<proteinExistence type="predicted"/>
<dbReference type="Pfam" id="PF13561">
    <property type="entry name" value="adh_short_C2"/>
    <property type="match status" value="1"/>
</dbReference>
<dbReference type="SUPFAM" id="SSF51735">
    <property type="entry name" value="NAD(P)-binding Rossmann-fold domains"/>
    <property type="match status" value="1"/>
</dbReference>
<reference evidence="2 3" key="1">
    <citation type="submission" date="2024-06" db="EMBL/GenBank/DDBJ databases">
        <title>A chromosome-level genome assembly of beet webworm, Loxostege sticticalis.</title>
        <authorList>
            <person name="Zhang Y."/>
        </authorList>
    </citation>
    <scope>NUCLEOTIDE SEQUENCE [LARGE SCALE GENOMIC DNA]</scope>
    <source>
        <strain evidence="2">AQ028</strain>
        <tissue evidence="2">Male pupae</tissue>
    </source>
</reference>
<protein>
    <submittedName>
        <fullName evidence="2">Uncharacterized protein</fullName>
    </submittedName>
</protein>
<evidence type="ECO:0000313" key="2">
    <source>
        <dbReference type="EMBL" id="KAL0821677.1"/>
    </source>
</evidence>
<keyword evidence="1" id="KW-0560">Oxidoreductase</keyword>
<dbReference type="PANTHER" id="PTHR43975">
    <property type="entry name" value="ZGC:101858"/>
    <property type="match status" value="1"/>
</dbReference>
<dbReference type="PANTHER" id="PTHR43975:SF2">
    <property type="entry name" value="EG:BACR7A4.14 PROTEIN-RELATED"/>
    <property type="match status" value="1"/>
</dbReference>
<dbReference type="Gene3D" id="3.40.50.720">
    <property type="entry name" value="NAD(P)-binding Rossmann-like Domain"/>
    <property type="match status" value="1"/>
</dbReference>
<dbReference type="AlphaFoldDB" id="A0ABD0SPB5"/>
<evidence type="ECO:0000256" key="1">
    <source>
        <dbReference type="ARBA" id="ARBA00023002"/>
    </source>
</evidence>
<sequence>MSFYSKVVIVTGSSSGIGAAIALKFTAENAKVVIVGRNEKKLKDITAKREQLGSKPLVIVADVSKGHEAKRIIDDTVKKFGKIDVLINNAGIGGGTSILHDKAMDVFDRIIATNLRASVYLTHLAAKHLIETKGNIVNISSVASKSVISDEGFGYATSKAGLDHFSRCAALELASKGVRVNVINPGPVKSDIYENAGATPERETAIWDHMKKATPLHRITEPGEIADLALFLASDKAVGITGSTFVSDNGYLLGGYNILKKNY</sequence>
<dbReference type="PRINTS" id="PR00080">
    <property type="entry name" value="SDRFAMILY"/>
</dbReference>
<dbReference type="Proteomes" id="UP001549921">
    <property type="component" value="Unassembled WGS sequence"/>
</dbReference>
<comment type="caution">
    <text evidence="2">The sequence shown here is derived from an EMBL/GenBank/DDBJ whole genome shotgun (WGS) entry which is preliminary data.</text>
</comment>
<accession>A0ABD0SPB5</accession>
<name>A0ABD0SPB5_LOXSC</name>
<dbReference type="InterPro" id="IPR020904">
    <property type="entry name" value="Sc_DH/Rdtase_CS"/>
</dbReference>
<dbReference type="InterPro" id="IPR036291">
    <property type="entry name" value="NAD(P)-bd_dom_sf"/>
</dbReference>
<dbReference type="InterPro" id="IPR002347">
    <property type="entry name" value="SDR_fam"/>
</dbReference>
<dbReference type="GO" id="GO:0016491">
    <property type="term" value="F:oxidoreductase activity"/>
    <property type="evidence" value="ECO:0007669"/>
    <property type="project" value="UniProtKB-KW"/>
</dbReference>
<dbReference type="PRINTS" id="PR00081">
    <property type="entry name" value="GDHRDH"/>
</dbReference>